<dbReference type="PANTHER" id="PTHR21345:SF8">
    <property type="entry name" value="PROTEIN SPIRE HOMOLOG 1"/>
    <property type="match status" value="1"/>
</dbReference>
<dbReference type="GO" id="GO:0030659">
    <property type="term" value="C:cytoplasmic vesicle membrane"/>
    <property type="evidence" value="ECO:0007669"/>
    <property type="project" value="UniProtKB-SubCell"/>
</dbReference>
<protein>
    <recommendedName>
        <fullName evidence="14">KIND domain-containing protein</fullName>
    </recommendedName>
</protein>
<dbReference type="Ensembl" id="ENSACIT00000015199.1">
    <property type="protein sequence ID" value="ENSACIP00000014803.1"/>
    <property type="gene ID" value="ENSACIG00000011502.1"/>
</dbReference>
<evidence type="ECO:0000256" key="12">
    <source>
        <dbReference type="ARBA" id="ARBA00023212"/>
    </source>
</evidence>
<evidence type="ECO:0000256" key="1">
    <source>
        <dbReference type="ARBA" id="ARBA00004180"/>
    </source>
</evidence>
<evidence type="ECO:0000259" key="14">
    <source>
        <dbReference type="PROSITE" id="PS51377"/>
    </source>
</evidence>
<dbReference type="Pfam" id="PF16474">
    <property type="entry name" value="KIND"/>
    <property type="match status" value="1"/>
</dbReference>
<accession>A0A3Q0RYR2</accession>
<keyword evidence="10" id="KW-0472">Membrane</keyword>
<dbReference type="GO" id="GO:0045010">
    <property type="term" value="P:actin nucleation"/>
    <property type="evidence" value="ECO:0007669"/>
    <property type="project" value="InterPro"/>
</dbReference>
<evidence type="ECO:0000256" key="11">
    <source>
        <dbReference type="ARBA" id="ARBA00023203"/>
    </source>
</evidence>
<name>A0A3Q0RYR2_AMPCI</name>
<keyword evidence="11" id="KW-0009">Actin-binding</keyword>
<dbReference type="PROSITE" id="PS51377">
    <property type="entry name" value="KIND"/>
    <property type="match status" value="1"/>
</dbReference>
<dbReference type="STRING" id="61819.ENSACIP00000014803"/>
<keyword evidence="9" id="KW-0653">Protein transport</keyword>
<keyword evidence="16" id="KW-1185">Reference proteome</keyword>
<dbReference type="GO" id="GO:0005856">
    <property type="term" value="C:cytoskeleton"/>
    <property type="evidence" value="ECO:0007669"/>
    <property type="project" value="UniProtKB-SubCell"/>
</dbReference>
<evidence type="ECO:0000256" key="13">
    <source>
        <dbReference type="ARBA" id="ARBA00023329"/>
    </source>
</evidence>
<keyword evidence="6" id="KW-1003">Cell membrane</keyword>
<evidence type="ECO:0000313" key="15">
    <source>
        <dbReference type="Ensembl" id="ENSACIP00000014803.1"/>
    </source>
</evidence>
<sequence length="106" mass="11740">AHCILSCSSAALGLLPDKPEICLEEILSLYSQPINEEQAWAVCYQCCRTLAQKHRRRSSKSAGVSSVEYPRRIEGPGNVTLGRDGTVKLHFEDSMPLDDCTVHSHK</sequence>
<organism evidence="15 16">
    <name type="scientific">Amphilophus citrinellus</name>
    <name type="common">Midas cichlid</name>
    <name type="synonym">Cichlasoma citrinellum</name>
    <dbReference type="NCBI Taxonomy" id="61819"/>
    <lineage>
        <taxon>Eukaryota</taxon>
        <taxon>Metazoa</taxon>
        <taxon>Chordata</taxon>
        <taxon>Craniata</taxon>
        <taxon>Vertebrata</taxon>
        <taxon>Euteleostomi</taxon>
        <taxon>Actinopterygii</taxon>
        <taxon>Neopterygii</taxon>
        <taxon>Teleostei</taxon>
        <taxon>Neoteleostei</taxon>
        <taxon>Acanthomorphata</taxon>
        <taxon>Ovalentaria</taxon>
        <taxon>Cichlomorphae</taxon>
        <taxon>Cichliformes</taxon>
        <taxon>Cichlidae</taxon>
        <taxon>New World cichlids</taxon>
        <taxon>Cichlasomatinae</taxon>
        <taxon>Heroini</taxon>
        <taxon>Amphilophus</taxon>
    </lineage>
</organism>
<reference evidence="15" key="2">
    <citation type="submission" date="2025-09" db="UniProtKB">
        <authorList>
            <consortium name="Ensembl"/>
        </authorList>
    </citation>
    <scope>IDENTIFICATION</scope>
</reference>
<keyword evidence="12" id="KW-0206">Cytoskeleton</keyword>
<dbReference type="Proteomes" id="UP000261340">
    <property type="component" value="Unplaced"/>
</dbReference>
<dbReference type="GO" id="GO:0051639">
    <property type="term" value="P:actin filament network formation"/>
    <property type="evidence" value="ECO:0007669"/>
    <property type="project" value="TreeGrafter"/>
</dbReference>
<keyword evidence="13" id="KW-0968">Cytoplasmic vesicle</keyword>
<dbReference type="AlphaFoldDB" id="A0A3Q0RYR2"/>
<dbReference type="GO" id="GO:0048193">
    <property type="term" value="P:Golgi vesicle transport"/>
    <property type="evidence" value="ECO:0007669"/>
    <property type="project" value="TreeGrafter"/>
</dbReference>
<dbReference type="GO" id="GO:0005886">
    <property type="term" value="C:plasma membrane"/>
    <property type="evidence" value="ECO:0007669"/>
    <property type="project" value="UniProtKB-SubCell"/>
</dbReference>
<comment type="similarity">
    <text evidence="4">Belongs to the spire family.</text>
</comment>
<evidence type="ECO:0000313" key="16">
    <source>
        <dbReference type="Proteomes" id="UP000261340"/>
    </source>
</evidence>
<feature type="domain" description="KIND" evidence="14">
    <location>
        <begin position="21"/>
        <end position="106"/>
    </location>
</feature>
<keyword evidence="5" id="KW-0813">Transport</keyword>
<evidence type="ECO:0000256" key="4">
    <source>
        <dbReference type="ARBA" id="ARBA00010956"/>
    </source>
</evidence>
<dbReference type="GO" id="GO:0051295">
    <property type="term" value="P:establishment of meiotic spindle localization"/>
    <property type="evidence" value="ECO:0007669"/>
    <property type="project" value="TreeGrafter"/>
</dbReference>
<dbReference type="Gene3D" id="1.10.510.10">
    <property type="entry name" value="Transferase(Phosphotransferase) domain 1"/>
    <property type="match status" value="1"/>
</dbReference>
<dbReference type="GO" id="GO:0008017">
    <property type="term" value="F:microtubule binding"/>
    <property type="evidence" value="ECO:0007669"/>
    <property type="project" value="TreeGrafter"/>
</dbReference>
<evidence type="ECO:0000256" key="6">
    <source>
        <dbReference type="ARBA" id="ARBA00022475"/>
    </source>
</evidence>
<dbReference type="InterPro" id="IPR011019">
    <property type="entry name" value="KIND_dom"/>
</dbReference>
<dbReference type="GO" id="GO:0003779">
    <property type="term" value="F:actin binding"/>
    <property type="evidence" value="ECO:0007669"/>
    <property type="project" value="UniProtKB-KW"/>
</dbReference>
<comment type="subcellular location">
    <subcellularLocation>
        <location evidence="3">Cell membrane</location>
        <topology evidence="3">Peripheral membrane protein</topology>
        <orientation evidence="3">Cytoplasmic side</orientation>
    </subcellularLocation>
    <subcellularLocation>
        <location evidence="2">Cytoplasm</location>
        <location evidence="2">Cytoskeleton</location>
    </subcellularLocation>
    <subcellularLocation>
        <location evidence="1">Cytoplasmic vesicle membrane</location>
        <topology evidence="1">Peripheral membrane protein</topology>
        <orientation evidence="1">Cytoplasmic side</orientation>
    </subcellularLocation>
</comment>
<dbReference type="GO" id="GO:0015031">
    <property type="term" value="P:protein transport"/>
    <property type="evidence" value="ECO:0007669"/>
    <property type="project" value="UniProtKB-KW"/>
</dbReference>
<dbReference type="InterPro" id="IPR029901">
    <property type="entry name" value="Spire"/>
</dbReference>
<dbReference type="PANTHER" id="PTHR21345">
    <property type="entry name" value="SPIRE"/>
    <property type="match status" value="1"/>
</dbReference>
<reference evidence="15" key="1">
    <citation type="submission" date="2025-08" db="UniProtKB">
        <authorList>
            <consortium name="Ensembl"/>
        </authorList>
    </citation>
    <scope>IDENTIFICATION</scope>
</reference>
<evidence type="ECO:0000256" key="5">
    <source>
        <dbReference type="ARBA" id="ARBA00022448"/>
    </source>
</evidence>
<evidence type="ECO:0000256" key="10">
    <source>
        <dbReference type="ARBA" id="ARBA00023136"/>
    </source>
</evidence>
<evidence type="ECO:0000256" key="3">
    <source>
        <dbReference type="ARBA" id="ARBA00004413"/>
    </source>
</evidence>
<dbReference type="GO" id="GO:0030041">
    <property type="term" value="P:actin filament polymerization"/>
    <property type="evidence" value="ECO:0007669"/>
    <property type="project" value="TreeGrafter"/>
</dbReference>
<keyword evidence="7" id="KW-0963">Cytoplasm</keyword>
<keyword evidence="8" id="KW-0677">Repeat</keyword>
<evidence type="ECO:0000256" key="2">
    <source>
        <dbReference type="ARBA" id="ARBA00004245"/>
    </source>
</evidence>
<dbReference type="GeneTree" id="ENSGT00990000204549"/>
<dbReference type="GO" id="GO:0005938">
    <property type="term" value="C:cell cortex"/>
    <property type="evidence" value="ECO:0007669"/>
    <property type="project" value="TreeGrafter"/>
</dbReference>
<proteinExistence type="inferred from homology"/>
<dbReference type="GO" id="GO:0036089">
    <property type="term" value="P:cleavage furrow formation"/>
    <property type="evidence" value="ECO:0007669"/>
    <property type="project" value="TreeGrafter"/>
</dbReference>
<dbReference type="GO" id="GO:0040038">
    <property type="term" value="P:polar body extrusion after meiotic divisions"/>
    <property type="evidence" value="ECO:0007669"/>
    <property type="project" value="TreeGrafter"/>
</dbReference>
<evidence type="ECO:0000256" key="8">
    <source>
        <dbReference type="ARBA" id="ARBA00022737"/>
    </source>
</evidence>
<evidence type="ECO:0000256" key="7">
    <source>
        <dbReference type="ARBA" id="ARBA00022490"/>
    </source>
</evidence>
<evidence type="ECO:0000256" key="9">
    <source>
        <dbReference type="ARBA" id="ARBA00022927"/>
    </source>
</evidence>